<feature type="domain" description="Right handed beta helix" evidence="1">
    <location>
        <begin position="57"/>
        <end position="205"/>
    </location>
</feature>
<reference evidence="3" key="1">
    <citation type="journal article" date="2021" name="Syst. Appl. Microbiol.">
        <title>Roseomonas hellenica sp. nov., isolated from roots of wild-growing Alkanna tinctoria.</title>
        <authorList>
            <person name="Rat A."/>
            <person name="Naranjo H.D."/>
            <person name="Lebbe L."/>
            <person name="Cnockaert M."/>
            <person name="Krigas N."/>
            <person name="Grigoriadou K."/>
            <person name="Maloupa E."/>
            <person name="Willems A."/>
        </authorList>
    </citation>
    <scope>NUCLEOTIDE SEQUENCE [LARGE SCALE GENOMIC DNA]</scope>
    <source>
        <strain evidence="3">LMG 31159</strain>
    </source>
</reference>
<evidence type="ECO:0000313" key="3">
    <source>
        <dbReference type="Proteomes" id="UP000698752"/>
    </source>
</evidence>
<proteinExistence type="predicted"/>
<comment type="caution">
    <text evidence="2">The sequence shown here is derived from an EMBL/GenBank/DDBJ whole genome shotgun (WGS) entry which is preliminary data.</text>
</comment>
<sequence>MRSAVLAVGLWLLTGIEPGAARVLEVGPGRAFAQPSDAAAAAADGDIIRIAAGTYRNCAVWRSNRIVIEGENAATTIVTERSCQGKGIFIITGNDVTVRNLTLSGARVPDANGAGIRAEGAGLTVENLRFLGNENGILTGQERTAWLVVRDSEFIGNGSCERDCAHGIYAGNIGLLRVERSRFIGTRQGHHIKSRAWRTEILGNEIDDGPDGTASYLIDIPNGGAVVIRGNRMRKGPHSQNRSTAITIGAEGVNRPTPEILIEGNSFILEGGYATTFVTNRTGTAARLIRNRIPASVRPLNGDGRVTARP</sequence>
<accession>A0ABS5EDC5</accession>
<dbReference type="InterPro" id="IPR011050">
    <property type="entry name" value="Pectin_lyase_fold/virulence"/>
</dbReference>
<dbReference type="Gene3D" id="2.160.20.10">
    <property type="entry name" value="Single-stranded right-handed beta-helix, Pectin lyase-like"/>
    <property type="match status" value="1"/>
</dbReference>
<keyword evidence="3" id="KW-1185">Reference proteome</keyword>
<dbReference type="InterPro" id="IPR012334">
    <property type="entry name" value="Pectin_lyas_fold"/>
</dbReference>
<dbReference type="Proteomes" id="UP000698752">
    <property type="component" value="Unassembled WGS sequence"/>
</dbReference>
<evidence type="ECO:0000259" key="1">
    <source>
        <dbReference type="Pfam" id="PF13229"/>
    </source>
</evidence>
<gene>
    <name evidence="2" type="ORF">GXW78_05105</name>
</gene>
<dbReference type="EMBL" id="JAAEDI010000004">
    <property type="protein sequence ID" value="MBR0649030.1"/>
    <property type="molecule type" value="Genomic_DNA"/>
</dbReference>
<organism evidence="2 3">
    <name type="scientific">Neoroseomonas terrae</name>
    <dbReference type="NCBI Taxonomy" id="424799"/>
    <lineage>
        <taxon>Bacteria</taxon>
        <taxon>Pseudomonadati</taxon>
        <taxon>Pseudomonadota</taxon>
        <taxon>Alphaproteobacteria</taxon>
        <taxon>Acetobacterales</taxon>
        <taxon>Acetobacteraceae</taxon>
        <taxon>Neoroseomonas</taxon>
    </lineage>
</organism>
<name>A0ABS5EDC5_9PROT</name>
<dbReference type="InterPro" id="IPR039448">
    <property type="entry name" value="Beta_helix"/>
</dbReference>
<dbReference type="SUPFAM" id="SSF51126">
    <property type="entry name" value="Pectin lyase-like"/>
    <property type="match status" value="1"/>
</dbReference>
<evidence type="ECO:0000313" key="2">
    <source>
        <dbReference type="EMBL" id="MBR0649030.1"/>
    </source>
</evidence>
<protein>
    <recommendedName>
        <fullName evidence="1">Right handed beta helix domain-containing protein</fullName>
    </recommendedName>
</protein>
<dbReference type="Pfam" id="PF13229">
    <property type="entry name" value="Beta_helix"/>
    <property type="match status" value="1"/>
</dbReference>
<dbReference type="RefSeq" id="WP_211866632.1">
    <property type="nucleotide sequence ID" value="NZ_JAAEDI010000004.1"/>
</dbReference>